<organism evidence="1 2">
    <name type="scientific">Candidatus Nealsonbacteria bacterium RIFCSPLOWO2_01_FULL_41_9</name>
    <dbReference type="NCBI Taxonomy" id="1801671"/>
    <lineage>
        <taxon>Bacteria</taxon>
        <taxon>Candidatus Nealsoniibacteriota</taxon>
    </lineage>
</organism>
<evidence type="ECO:0000313" key="1">
    <source>
        <dbReference type="EMBL" id="OGZ22370.1"/>
    </source>
</evidence>
<protein>
    <submittedName>
        <fullName evidence="1">Uncharacterized protein</fullName>
    </submittedName>
</protein>
<evidence type="ECO:0000313" key="2">
    <source>
        <dbReference type="Proteomes" id="UP000176406"/>
    </source>
</evidence>
<reference evidence="1 2" key="1">
    <citation type="journal article" date="2016" name="Nat. Commun.">
        <title>Thousands of microbial genomes shed light on interconnected biogeochemical processes in an aquifer system.</title>
        <authorList>
            <person name="Anantharaman K."/>
            <person name="Brown C.T."/>
            <person name="Hug L.A."/>
            <person name="Sharon I."/>
            <person name="Castelle C.J."/>
            <person name="Probst A.J."/>
            <person name="Thomas B.C."/>
            <person name="Singh A."/>
            <person name="Wilkins M.J."/>
            <person name="Karaoz U."/>
            <person name="Brodie E.L."/>
            <person name="Williams K.H."/>
            <person name="Hubbard S.S."/>
            <person name="Banfield J.F."/>
        </authorList>
    </citation>
    <scope>NUCLEOTIDE SEQUENCE [LARGE SCALE GENOMIC DNA]</scope>
</reference>
<dbReference type="EMBL" id="MHMG01000046">
    <property type="protein sequence ID" value="OGZ22370.1"/>
    <property type="molecule type" value="Genomic_DNA"/>
</dbReference>
<sequence>MVRSTTKQEEKEFKGFLEELKGEGILAEVFHGHNEAIRKHCGSGFYRVVKEALLQSGHRQYRLVFEEKKGACWISEDKPGLVVINMASIAKLNELLPNVARWALEEAALVKKGVLK</sequence>
<name>A0A1G2EAR3_9BACT</name>
<gene>
    <name evidence="1" type="ORF">A3A08_02465</name>
</gene>
<proteinExistence type="predicted"/>
<dbReference type="AlphaFoldDB" id="A0A1G2EAR3"/>
<comment type="caution">
    <text evidence="1">The sequence shown here is derived from an EMBL/GenBank/DDBJ whole genome shotgun (WGS) entry which is preliminary data.</text>
</comment>
<dbReference type="Proteomes" id="UP000176406">
    <property type="component" value="Unassembled WGS sequence"/>
</dbReference>
<accession>A0A1G2EAR3</accession>